<comment type="caution">
    <text evidence="2">The sequence shown here is derived from an EMBL/GenBank/DDBJ whole genome shotgun (WGS) entry which is preliminary data.</text>
</comment>
<dbReference type="Proteomes" id="UP000310200">
    <property type="component" value="Unassembled WGS sequence"/>
</dbReference>
<dbReference type="EMBL" id="QBLH01003688">
    <property type="protein sequence ID" value="TGZ36165.1"/>
    <property type="molecule type" value="Genomic_DNA"/>
</dbReference>
<proteinExistence type="predicted"/>
<evidence type="ECO:0000256" key="1">
    <source>
        <dbReference type="SAM" id="MobiDB-lite"/>
    </source>
</evidence>
<evidence type="ECO:0000313" key="3">
    <source>
        <dbReference type="Proteomes" id="UP000310200"/>
    </source>
</evidence>
<keyword evidence="3" id="KW-1185">Reference proteome</keyword>
<protein>
    <submittedName>
        <fullName evidence="2">Uncharacterized protein</fullName>
    </submittedName>
</protein>
<organism evidence="2 3">
    <name type="scientific">Temnothorax longispinosus</name>
    <dbReference type="NCBI Taxonomy" id="300112"/>
    <lineage>
        <taxon>Eukaryota</taxon>
        <taxon>Metazoa</taxon>
        <taxon>Ecdysozoa</taxon>
        <taxon>Arthropoda</taxon>
        <taxon>Hexapoda</taxon>
        <taxon>Insecta</taxon>
        <taxon>Pterygota</taxon>
        <taxon>Neoptera</taxon>
        <taxon>Endopterygota</taxon>
        <taxon>Hymenoptera</taxon>
        <taxon>Apocrita</taxon>
        <taxon>Aculeata</taxon>
        <taxon>Formicoidea</taxon>
        <taxon>Formicidae</taxon>
        <taxon>Myrmicinae</taxon>
        <taxon>Temnothorax</taxon>
    </lineage>
</organism>
<reference evidence="2 3" key="1">
    <citation type="journal article" date="2019" name="Philos. Trans. R. Soc. Lond., B, Biol. Sci.">
        <title>Ant behaviour and brain gene expression of defending hosts depend on the ecological success of the intruding social parasite.</title>
        <authorList>
            <person name="Kaur R."/>
            <person name="Stoldt M."/>
            <person name="Jongepier E."/>
            <person name="Feldmeyer B."/>
            <person name="Menzel F."/>
            <person name="Bornberg-Bauer E."/>
            <person name="Foitzik S."/>
        </authorList>
    </citation>
    <scope>NUCLEOTIDE SEQUENCE [LARGE SCALE GENOMIC DNA]</scope>
    <source>
        <tissue evidence="2">Whole body</tissue>
    </source>
</reference>
<dbReference type="AlphaFoldDB" id="A0A4S2JJ64"/>
<name>A0A4S2JJ64_9HYME</name>
<evidence type="ECO:0000313" key="2">
    <source>
        <dbReference type="EMBL" id="TGZ36165.1"/>
    </source>
</evidence>
<gene>
    <name evidence="2" type="ORF">DBV15_07237</name>
</gene>
<sequence>MYVSDTTIKLKRVREKKKSVLRKWKILHVNTEIHYSEKENVRNANHQNIRVDATSDRKLKYSINSRYPISTDSQLRRSDSMEDHVRLRAFEKGSTRGAKYTKPSLTLYLDASAVRPERRSVKKARASGSLVRARPPGRLIATTAAFRFARETPNGYSALKSRSHRDTLVDLAALRPNVRALSTGNTIEGGLMEIKTPYRIPYVSQMAALDGVSYKHQPSLEPFTCFLPGPPQSPSAKSAASSPRAIINTRGNVGASSHAALRGTEEPAAPRSPNGKNTALMNYETGRKRPGPIPGERAGAGLRARARLISQSESKNSGAVKWTAACTRVAYYRFSDLIFADLPILPALP</sequence>
<accession>A0A4S2JJ64</accession>
<feature type="region of interest" description="Disordered" evidence="1">
    <location>
        <begin position="252"/>
        <end position="297"/>
    </location>
</feature>